<dbReference type="PANTHER" id="PTHR11105:SF0">
    <property type="entry name" value="CITRAMALYL-COA LYASE, MITOCHONDRIAL"/>
    <property type="match status" value="1"/>
</dbReference>
<evidence type="ECO:0000256" key="4">
    <source>
        <dbReference type="PIRSR" id="PIRSR015582-1"/>
    </source>
</evidence>
<dbReference type="Gene3D" id="3.20.20.60">
    <property type="entry name" value="Phosphoenolpyruvate-binding domains"/>
    <property type="match status" value="1"/>
</dbReference>
<dbReference type="InterPro" id="IPR015813">
    <property type="entry name" value="Pyrv/PenolPyrv_kinase-like_dom"/>
</dbReference>
<dbReference type="DNASU" id="4784862"/>
<comment type="cofactor">
    <cofactor evidence="1">
        <name>Mg(2+)</name>
        <dbReference type="ChEBI" id="CHEBI:18420"/>
    </cofactor>
</comment>
<reference evidence="7 8" key="1">
    <citation type="journal article" date="2007" name="J. Bacteriol.">
        <title>Whole-genome analysis of the methyl tert-butyl ether-degrading beta-proteobacterium Methylibium petroleiphilum PM1.</title>
        <authorList>
            <person name="Kane S.R."/>
            <person name="Chakicherla A.Y."/>
            <person name="Chain P.S.G."/>
            <person name="Schmidt R."/>
            <person name="Shin M.W."/>
            <person name="Legler T.C."/>
            <person name="Scow K.M."/>
            <person name="Larimer F.W."/>
            <person name="Lucas S.M."/>
            <person name="Richardson P.M."/>
            <person name="Hristova K.R."/>
        </authorList>
    </citation>
    <scope>NUCLEOTIDE SEQUENCE [LARGE SCALE GENOMIC DNA]</scope>
    <source>
        <strain evidence="8">ATCC BAA-1232 / LMG 22953 / PM1</strain>
    </source>
</reference>
<evidence type="ECO:0000256" key="2">
    <source>
        <dbReference type="ARBA" id="ARBA00022723"/>
    </source>
</evidence>
<feature type="binding site" evidence="4">
    <location>
        <position position="155"/>
    </location>
    <ligand>
        <name>substrate</name>
    </ligand>
</feature>
<keyword evidence="8" id="KW-1185">Reference proteome</keyword>
<dbReference type="EMBL" id="CP000555">
    <property type="protein sequence ID" value="ABM95129.1"/>
    <property type="molecule type" value="Genomic_DNA"/>
</dbReference>
<dbReference type="GO" id="GO:0047777">
    <property type="term" value="F:(S)-citramalyl-CoA lyase activity"/>
    <property type="evidence" value="ECO:0007669"/>
    <property type="project" value="TreeGrafter"/>
</dbReference>
<dbReference type="GO" id="GO:0046872">
    <property type="term" value="F:metal ion binding"/>
    <property type="evidence" value="ECO:0007669"/>
    <property type="project" value="UniProtKB-KW"/>
</dbReference>
<dbReference type="Gene3D" id="6.10.140.960">
    <property type="match status" value="1"/>
</dbReference>
<dbReference type="InterPro" id="IPR011206">
    <property type="entry name" value="Citrate_lyase_beta/mcl1/mcl2"/>
</dbReference>
<evidence type="ECO:0000313" key="8">
    <source>
        <dbReference type="Proteomes" id="UP000000366"/>
    </source>
</evidence>
<evidence type="ECO:0000256" key="5">
    <source>
        <dbReference type="PIRSR" id="PIRSR015582-2"/>
    </source>
</evidence>
<keyword evidence="2 5" id="KW-0479">Metal-binding</keyword>
<evidence type="ECO:0000313" key="7">
    <source>
        <dbReference type="EMBL" id="ABM95129.1"/>
    </source>
</evidence>
<organism evidence="7 8">
    <name type="scientific">Methylibium petroleiphilum (strain ATCC BAA-1232 / LMG 22953 / PM1)</name>
    <dbReference type="NCBI Taxonomy" id="420662"/>
    <lineage>
        <taxon>Bacteria</taxon>
        <taxon>Pseudomonadati</taxon>
        <taxon>Pseudomonadota</taxon>
        <taxon>Betaproteobacteria</taxon>
        <taxon>Burkholderiales</taxon>
        <taxon>Sphaerotilaceae</taxon>
        <taxon>Methylibium</taxon>
    </lineage>
</organism>
<dbReference type="SUPFAM" id="SSF51621">
    <property type="entry name" value="Phosphoenolpyruvate/pyruvate domain"/>
    <property type="match status" value="1"/>
</dbReference>
<evidence type="ECO:0000256" key="3">
    <source>
        <dbReference type="ARBA" id="ARBA00022842"/>
    </source>
</evidence>
<dbReference type="InterPro" id="IPR040186">
    <property type="entry name" value="Citramalyl-CoA_lyase"/>
</dbReference>
<dbReference type="InterPro" id="IPR005000">
    <property type="entry name" value="Aldolase/citrate-lyase_domain"/>
</dbReference>
<dbReference type="GO" id="GO:0106064">
    <property type="term" value="P:regulation of cobalamin metabolic process"/>
    <property type="evidence" value="ECO:0007669"/>
    <property type="project" value="TreeGrafter"/>
</dbReference>
<dbReference type="Pfam" id="PF03328">
    <property type="entry name" value="HpcH_HpaI"/>
    <property type="match status" value="1"/>
</dbReference>
<feature type="binding site" evidence="5">
    <location>
        <position position="181"/>
    </location>
    <ligand>
        <name>Mg(2+)</name>
        <dbReference type="ChEBI" id="CHEBI:18420"/>
    </ligand>
</feature>
<dbReference type="eggNOG" id="COG2301">
    <property type="taxonomic scope" value="Bacteria"/>
</dbReference>
<evidence type="ECO:0000259" key="6">
    <source>
        <dbReference type="Pfam" id="PF03328"/>
    </source>
</evidence>
<evidence type="ECO:0000256" key="1">
    <source>
        <dbReference type="ARBA" id="ARBA00001946"/>
    </source>
</evidence>
<name>A2SHU0_METPP</name>
<sequence>MSRPRIHPLQALFGAHEHRPDLPVCDHYAGVEPRMRKALALQADMADTALFDVTLDLEDGAPVGGEPEHARLAAELVSSAANRHGRVGVRVHPYPHPSFADDVRSLLAGAGERLAYLMIPKAQGVEELRDAIAAIEATRREQGLARAVPVHALVETHGALRDVQAIAALPAIESLSFGLMDFVSAHHGAIPAFGMSLAGQFSHPLVLRAKLEISAACHAAGKLPSHCVVTEYSDTQAIAQAATRASRELGYARMWSIHPNQIRPIVEAFAPVPAEIEAALDILLAAQAADWAPIAHRGLLQDRASYRYHWHVLERAARTGRSLPDTARSAFFATAAA</sequence>
<dbReference type="InterPro" id="IPR040442">
    <property type="entry name" value="Pyrv_kinase-like_dom_sf"/>
</dbReference>
<dbReference type="HOGENOM" id="CLU_073837_0_0_4"/>
<dbReference type="RefSeq" id="WP_011829766.1">
    <property type="nucleotide sequence ID" value="NC_008825.1"/>
</dbReference>
<keyword evidence="7" id="KW-0456">Lyase</keyword>
<accession>A2SHU0</accession>
<protein>
    <submittedName>
        <fullName evidence="7">Putative lyase</fullName>
        <ecNumber evidence="7">4.1.3.6</ecNumber>
    </submittedName>
</protein>
<feature type="binding site" evidence="4">
    <location>
        <position position="90"/>
    </location>
    <ligand>
        <name>substrate</name>
    </ligand>
</feature>
<dbReference type="GO" id="GO:0008815">
    <property type="term" value="F:citrate (pro-3S)-lyase activity"/>
    <property type="evidence" value="ECO:0007669"/>
    <property type="project" value="UniProtKB-EC"/>
</dbReference>
<dbReference type="PIRSF" id="PIRSF015582">
    <property type="entry name" value="Cit_lyase_B"/>
    <property type="match status" value="1"/>
</dbReference>
<proteinExistence type="predicted"/>
<dbReference type="EC" id="4.1.3.6" evidence="7"/>
<feature type="domain" description="HpcH/HpaI aldolase/citrate lyase" evidence="6">
    <location>
        <begin position="53"/>
        <end position="259"/>
    </location>
</feature>
<feature type="binding site" evidence="5">
    <location>
        <position position="155"/>
    </location>
    <ligand>
        <name>Mg(2+)</name>
        <dbReference type="ChEBI" id="CHEBI:18420"/>
    </ligand>
</feature>
<dbReference type="PANTHER" id="PTHR11105">
    <property type="entry name" value="CITRATE LYASE SUBUNIT BETA-RELATED"/>
    <property type="match status" value="1"/>
</dbReference>
<dbReference type="KEGG" id="mpt:Mpe_A2173"/>
<dbReference type="AlphaFoldDB" id="A2SHU0"/>
<gene>
    <name evidence="7" type="ordered locus">Mpe_A2173</name>
</gene>
<keyword evidence="3 5" id="KW-0460">Magnesium</keyword>
<dbReference type="STRING" id="420662.Mpe_A2173"/>
<dbReference type="SMR" id="A2SHU0"/>
<dbReference type="Proteomes" id="UP000000366">
    <property type="component" value="Chromosome"/>
</dbReference>